<accession>A0A7X0HP23</accession>
<sequence length="234" mass="25155">MKPRQAVPLSADRLHDGWPGPDGTRIRQARAKDTEVANMLLEAAGVRLVPALQTAIEDGTEGAALLDGLAGTRKTLQQSFAHKTAGHTGAESMSSTSLTLIAADDQDRPVGVLSVTAPATVIGKAVDAGYPGDRALALSLFIAKIHGLAVAEEARGQGIASVLMKRAWQVYHQLDYFLLYGSYETHRDLGAFYSRCGYAVHAPGEPVSLDRIALPFSVGVEESERIFARWRPRH</sequence>
<evidence type="ECO:0000259" key="2">
    <source>
        <dbReference type="PROSITE" id="PS51186"/>
    </source>
</evidence>
<dbReference type="Proteomes" id="UP000540423">
    <property type="component" value="Unassembled WGS sequence"/>
</dbReference>
<dbReference type="GO" id="GO:0016747">
    <property type="term" value="F:acyltransferase activity, transferring groups other than amino-acyl groups"/>
    <property type="evidence" value="ECO:0007669"/>
    <property type="project" value="InterPro"/>
</dbReference>
<organism evidence="3 4">
    <name type="scientific">Streptomyces candidus</name>
    <dbReference type="NCBI Taxonomy" id="67283"/>
    <lineage>
        <taxon>Bacteria</taxon>
        <taxon>Bacillati</taxon>
        <taxon>Actinomycetota</taxon>
        <taxon>Actinomycetes</taxon>
        <taxon>Kitasatosporales</taxon>
        <taxon>Streptomycetaceae</taxon>
        <taxon>Streptomyces</taxon>
    </lineage>
</organism>
<dbReference type="Pfam" id="PF13508">
    <property type="entry name" value="Acetyltransf_7"/>
    <property type="match status" value="1"/>
</dbReference>
<dbReference type="EMBL" id="JACHEM010000033">
    <property type="protein sequence ID" value="MBB6439984.1"/>
    <property type="molecule type" value="Genomic_DNA"/>
</dbReference>
<feature type="region of interest" description="Disordered" evidence="1">
    <location>
        <begin position="1"/>
        <end position="22"/>
    </location>
</feature>
<evidence type="ECO:0000313" key="4">
    <source>
        <dbReference type="Proteomes" id="UP000540423"/>
    </source>
</evidence>
<evidence type="ECO:0000256" key="1">
    <source>
        <dbReference type="SAM" id="MobiDB-lite"/>
    </source>
</evidence>
<dbReference type="InterPro" id="IPR016181">
    <property type="entry name" value="Acyl_CoA_acyltransferase"/>
</dbReference>
<keyword evidence="3" id="KW-0687">Ribonucleoprotein</keyword>
<dbReference type="Gene3D" id="3.40.630.30">
    <property type="match status" value="1"/>
</dbReference>
<feature type="domain" description="N-acetyltransferase" evidence="2">
    <location>
        <begin position="54"/>
        <end position="221"/>
    </location>
</feature>
<dbReference type="GO" id="GO:0005840">
    <property type="term" value="C:ribosome"/>
    <property type="evidence" value="ECO:0007669"/>
    <property type="project" value="UniProtKB-KW"/>
</dbReference>
<proteinExistence type="predicted"/>
<comment type="caution">
    <text evidence="3">The sequence shown here is derived from an EMBL/GenBank/DDBJ whole genome shotgun (WGS) entry which is preliminary data.</text>
</comment>
<keyword evidence="3" id="KW-0689">Ribosomal protein</keyword>
<gene>
    <name evidence="3" type="ORF">HNQ79_006497</name>
</gene>
<dbReference type="InterPro" id="IPR000182">
    <property type="entry name" value="GNAT_dom"/>
</dbReference>
<keyword evidence="4" id="KW-1185">Reference proteome</keyword>
<protein>
    <submittedName>
        <fullName evidence="3">Ribosomal protein S18 acetylase RimI-like enzyme</fullName>
    </submittedName>
</protein>
<name>A0A7X0HP23_9ACTN</name>
<dbReference type="SUPFAM" id="SSF55729">
    <property type="entry name" value="Acyl-CoA N-acyltransferases (Nat)"/>
    <property type="match status" value="1"/>
</dbReference>
<dbReference type="RefSeq" id="WP_221508349.1">
    <property type="nucleotide sequence ID" value="NZ_BNBN01000028.1"/>
</dbReference>
<dbReference type="AlphaFoldDB" id="A0A7X0HP23"/>
<reference evidence="3 4" key="1">
    <citation type="submission" date="2020-08" db="EMBL/GenBank/DDBJ databases">
        <title>Genomic Encyclopedia of Type Strains, Phase IV (KMG-IV): sequencing the most valuable type-strain genomes for metagenomic binning, comparative biology and taxonomic classification.</title>
        <authorList>
            <person name="Goeker M."/>
        </authorList>
    </citation>
    <scope>NUCLEOTIDE SEQUENCE [LARGE SCALE GENOMIC DNA]</scope>
    <source>
        <strain evidence="3 4">DSM 40141</strain>
    </source>
</reference>
<dbReference type="CDD" id="cd04301">
    <property type="entry name" value="NAT_SF"/>
    <property type="match status" value="1"/>
</dbReference>
<dbReference type="PROSITE" id="PS51186">
    <property type="entry name" value="GNAT"/>
    <property type="match status" value="1"/>
</dbReference>
<evidence type="ECO:0000313" key="3">
    <source>
        <dbReference type="EMBL" id="MBB6439984.1"/>
    </source>
</evidence>